<feature type="domain" description="WW" evidence="3">
    <location>
        <begin position="58"/>
        <end position="92"/>
    </location>
</feature>
<name>A0A1Y1IQX1_KLENI</name>
<sequence length="429" mass="47665">MTWFLIQLCIAGKIDPTNREDMSAFIFLLAIIACFAVPVYQILGIEAELRGQFEPRRPELPPEWHNLYYPREKLPFYYNSVTKASQWEYPDLPTPPDEPDVSVTSDELVGSYLADGTGQLFSALLKLPVTLLLYYAPLFELQWLIQLYKDHTIGGWSFWLLASAVAALPQPLPLLILALGGSQPAITPFLDGPVAVGWEAFLSLALLGSLASEVQSLIQTLDEAARARLPPRKMTADSSFLTNLVCALCPGLGWKLHPFALTLNFERIVIVPFLCKVPLRVPVPRWELLPGSLVALLFASPLVLPLARALSTPIEVAQAPERSAYMKFFNVVSKATEGALEPGVFIEAVISSPAVWVGVFVSVATVLIRKQKEAYESALMEWESEREKAAGENLGKEEKADQSNSLLLLEDIEERWKDDFDKRLGPQDD</sequence>
<evidence type="ECO:0000313" key="4">
    <source>
        <dbReference type="EMBL" id="GAQ90538.1"/>
    </source>
</evidence>
<reference evidence="4 5" key="1">
    <citation type="journal article" date="2014" name="Nat. Commun.">
        <title>Klebsormidium flaccidum genome reveals primary factors for plant terrestrial adaptation.</title>
        <authorList>
            <person name="Hori K."/>
            <person name="Maruyama F."/>
            <person name="Fujisawa T."/>
            <person name="Togashi T."/>
            <person name="Yamamoto N."/>
            <person name="Seo M."/>
            <person name="Sato S."/>
            <person name="Yamada T."/>
            <person name="Mori H."/>
            <person name="Tajima N."/>
            <person name="Moriyama T."/>
            <person name="Ikeuchi M."/>
            <person name="Watanabe M."/>
            <person name="Wada H."/>
            <person name="Kobayashi K."/>
            <person name="Saito M."/>
            <person name="Masuda T."/>
            <person name="Sasaki-Sekimoto Y."/>
            <person name="Mashiguchi K."/>
            <person name="Awai K."/>
            <person name="Shimojima M."/>
            <person name="Masuda S."/>
            <person name="Iwai M."/>
            <person name="Nobusawa T."/>
            <person name="Narise T."/>
            <person name="Kondo S."/>
            <person name="Saito H."/>
            <person name="Sato R."/>
            <person name="Murakawa M."/>
            <person name="Ihara Y."/>
            <person name="Oshima-Yamada Y."/>
            <person name="Ohtaka K."/>
            <person name="Satoh M."/>
            <person name="Sonobe K."/>
            <person name="Ishii M."/>
            <person name="Ohtani R."/>
            <person name="Kanamori-Sato M."/>
            <person name="Honoki R."/>
            <person name="Miyazaki D."/>
            <person name="Mochizuki H."/>
            <person name="Umetsu J."/>
            <person name="Higashi K."/>
            <person name="Shibata D."/>
            <person name="Kamiya Y."/>
            <person name="Sato N."/>
            <person name="Nakamura Y."/>
            <person name="Tabata S."/>
            <person name="Ida S."/>
            <person name="Kurokawa K."/>
            <person name="Ohta H."/>
        </authorList>
    </citation>
    <scope>NUCLEOTIDE SEQUENCE [LARGE SCALE GENOMIC DNA]</scope>
    <source>
        <strain evidence="4 5">NIES-2285</strain>
    </source>
</reference>
<gene>
    <name evidence="4" type="ORF">KFL_006530040</name>
</gene>
<keyword evidence="2" id="KW-0812">Transmembrane</keyword>
<dbReference type="CDD" id="cd00201">
    <property type="entry name" value="WW"/>
    <property type="match status" value="1"/>
</dbReference>
<evidence type="ECO:0000256" key="2">
    <source>
        <dbReference type="SAM" id="Phobius"/>
    </source>
</evidence>
<dbReference type="SUPFAM" id="SSF51045">
    <property type="entry name" value="WW domain"/>
    <property type="match status" value="1"/>
</dbReference>
<keyword evidence="2" id="KW-0472">Membrane</keyword>
<proteinExistence type="predicted"/>
<dbReference type="Proteomes" id="UP000054558">
    <property type="component" value="Unassembled WGS sequence"/>
</dbReference>
<dbReference type="InterPro" id="IPR001202">
    <property type="entry name" value="WW_dom"/>
</dbReference>
<evidence type="ECO:0000256" key="1">
    <source>
        <dbReference type="SAM" id="MobiDB-lite"/>
    </source>
</evidence>
<keyword evidence="2" id="KW-1133">Transmembrane helix</keyword>
<evidence type="ECO:0000313" key="5">
    <source>
        <dbReference type="Proteomes" id="UP000054558"/>
    </source>
</evidence>
<dbReference type="InterPro" id="IPR036020">
    <property type="entry name" value="WW_dom_sf"/>
</dbReference>
<protein>
    <recommendedName>
        <fullName evidence="3">WW domain-containing protein</fullName>
    </recommendedName>
</protein>
<dbReference type="EMBL" id="DF237602">
    <property type="protein sequence ID" value="GAQ90538.1"/>
    <property type="molecule type" value="Genomic_DNA"/>
</dbReference>
<organism evidence="4 5">
    <name type="scientific">Klebsormidium nitens</name>
    <name type="common">Green alga</name>
    <name type="synonym">Ulothrix nitens</name>
    <dbReference type="NCBI Taxonomy" id="105231"/>
    <lineage>
        <taxon>Eukaryota</taxon>
        <taxon>Viridiplantae</taxon>
        <taxon>Streptophyta</taxon>
        <taxon>Klebsormidiophyceae</taxon>
        <taxon>Klebsormidiales</taxon>
        <taxon>Klebsormidiaceae</taxon>
        <taxon>Klebsormidium</taxon>
    </lineage>
</organism>
<evidence type="ECO:0000259" key="3">
    <source>
        <dbReference type="PROSITE" id="PS50020"/>
    </source>
</evidence>
<dbReference type="Gene3D" id="2.20.70.10">
    <property type="match status" value="1"/>
</dbReference>
<dbReference type="SMART" id="SM00456">
    <property type="entry name" value="WW"/>
    <property type="match status" value="1"/>
</dbReference>
<dbReference type="PROSITE" id="PS50020">
    <property type="entry name" value="WW_DOMAIN_2"/>
    <property type="match status" value="1"/>
</dbReference>
<dbReference type="AlphaFoldDB" id="A0A1Y1IQX1"/>
<feature type="transmembrane region" description="Helical" evidence="2">
    <location>
        <begin position="22"/>
        <end position="43"/>
    </location>
</feature>
<dbReference type="PROSITE" id="PS01159">
    <property type="entry name" value="WW_DOMAIN_1"/>
    <property type="match status" value="1"/>
</dbReference>
<accession>A0A1Y1IQX1</accession>
<feature type="region of interest" description="Disordered" evidence="1">
    <location>
        <begin position="386"/>
        <end position="405"/>
    </location>
</feature>
<feature type="compositionally biased region" description="Basic and acidic residues" evidence="1">
    <location>
        <begin position="386"/>
        <end position="401"/>
    </location>
</feature>
<keyword evidence="5" id="KW-1185">Reference proteome</keyword>